<protein>
    <recommendedName>
        <fullName evidence="3">Secreted protein</fullName>
    </recommendedName>
</protein>
<sequence>MVSTPSAAPPIRPLLFLDVDGPLLPFGGGPRHKPPGTAPTAQLARLDPRVGPRLAALPCDLVWATTWEDEANAEIAPRLGLPPLPVVAWPGPSAEDERHDRWFGLCWKTRPLVAWANRRPFAWIDDEITDADRDWTSAHHPGRALLHHVPPDRGLTDHDFTILDHWLRAATATGCADQAEPVPGDDAR</sequence>
<evidence type="ECO:0008006" key="3">
    <source>
        <dbReference type="Google" id="ProtNLM"/>
    </source>
</evidence>
<accession>A0ABR9JJK1</accession>
<name>A0ABR9JJK1_9ACTN</name>
<organism evidence="1 2">
    <name type="scientific">Actinomadura algeriensis</name>
    <dbReference type="NCBI Taxonomy" id="1679523"/>
    <lineage>
        <taxon>Bacteria</taxon>
        <taxon>Bacillati</taxon>
        <taxon>Actinomycetota</taxon>
        <taxon>Actinomycetes</taxon>
        <taxon>Streptosporangiales</taxon>
        <taxon>Thermomonosporaceae</taxon>
        <taxon>Actinomadura</taxon>
    </lineage>
</organism>
<proteinExistence type="predicted"/>
<keyword evidence="2" id="KW-1185">Reference proteome</keyword>
<reference evidence="1 2" key="1">
    <citation type="submission" date="2020-10" db="EMBL/GenBank/DDBJ databases">
        <title>Sequencing the genomes of 1000 actinobacteria strains.</title>
        <authorList>
            <person name="Klenk H.-P."/>
        </authorList>
    </citation>
    <scope>NUCLEOTIDE SEQUENCE [LARGE SCALE GENOMIC DNA]</scope>
    <source>
        <strain evidence="1 2">DSM 46744</strain>
    </source>
</reference>
<dbReference type="EMBL" id="JADBDZ010000001">
    <property type="protein sequence ID" value="MBE1530727.1"/>
    <property type="molecule type" value="Genomic_DNA"/>
</dbReference>
<evidence type="ECO:0000313" key="1">
    <source>
        <dbReference type="EMBL" id="MBE1530727.1"/>
    </source>
</evidence>
<evidence type="ECO:0000313" key="2">
    <source>
        <dbReference type="Proteomes" id="UP000627838"/>
    </source>
</evidence>
<dbReference type="RefSeq" id="WP_192757704.1">
    <property type="nucleotide sequence ID" value="NZ_JADBDZ010000001.1"/>
</dbReference>
<gene>
    <name evidence="1" type="ORF">H4W34_000560</name>
</gene>
<comment type="caution">
    <text evidence="1">The sequence shown here is derived from an EMBL/GenBank/DDBJ whole genome shotgun (WGS) entry which is preliminary data.</text>
</comment>
<dbReference type="Pfam" id="PF18143">
    <property type="entry name" value="HAD_SAK_2"/>
    <property type="match status" value="1"/>
</dbReference>
<dbReference type="Proteomes" id="UP000627838">
    <property type="component" value="Unassembled WGS sequence"/>
</dbReference>